<accession>A0A399EGF7</accession>
<dbReference type="Proteomes" id="UP000265341">
    <property type="component" value="Unassembled WGS sequence"/>
</dbReference>
<dbReference type="SUPFAM" id="SSF53098">
    <property type="entry name" value="Ribonuclease H-like"/>
    <property type="match status" value="1"/>
</dbReference>
<keyword evidence="2" id="KW-0548">Nucleotidyltransferase</keyword>
<evidence type="ECO:0000313" key="2">
    <source>
        <dbReference type="EMBL" id="RIH83215.1"/>
    </source>
</evidence>
<dbReference type="GO" id="GO:0004523">
    <property type="term" value="F:RNA-DNA hybrid ribonuclease activity"/>
    <property type="evidence" value="ECO:0007669"/>
    <property type="project" value="InterPro"/>
</dbReference>
<dbReference type="GO" id="GO:0003676">
    <property type="term" value="F:nucleic acid binding"/>
    <property type="evidence" value="ECO:0007669"/>
    <property type="project" value="InterPro"/>
</dbReference>
<dbReference type="InterPro" id="IPR036397">
    <property type="entry name" value="RNaseH_sf"/>
</dbReference>
<feature type="domain" description="RNase H type-1" evidence="1">
    <location>
        <begin position="1"/>
        <end position="155"/>
    </location>
</feature>
<proteinExistence type="predicted"/>
<dbReference type="InterPro" id="IPR012337">
    <property type="entry name" value="RNaseH-like_sf"/>
</dbReference>
<dbReference type="GO" id="GO:0003964">
    <property type="term" value="F:RNA-directed DNA polymerase activity"/>
    <property type="evidence" value="ECO:0007669"/>
    <property type="project" value="UniProtKB-KW"/>
</dbReference>
<gene>
    <name evidence="2" type="ORF">Mrose_03127</name>
</gene>
<dbReference type="InterPro" id="IPR002156">
    <property type="entry name" value="RNaseH_domain"/>
</dbReference>
<dbReference type="Pfam" id="PF13456">
    <property type="entry name" value="RVT_3"/>
    <property type="match status" value="1"/>
</dbReference>
<sequence>MVTLWTDGSVLAGEASRYAVWAVVLGRPCQPKRALVGWSHKDGHGSPHALRLPPMEGPVHPHRAELIAVIQGLHQARLAGHRRVLLRTDAQSLVRALNSDGLYALSLRQELDLPLWALYYGFKGGFEWVRVRWVRRARLQPIHALAYGYVHALRAERPVLAEPAVAAG</sequence>
<dbReference type="OrthoDB" id="9871225at2"/>
<dbReference type="AlphaFoldDB" id="A0A399EGF7"/>
<dbReference type="PROSITE" id="PS50879">
    <property type="entry name" value="RNASE_H_1"/>
    <property type="match status" value="1"/>
</dbReference>
<name>A0A399EGF7_9DEIN</name>
<reference evidence="2 3" key="1">
    <citation type="submission" date="2018-08" db="EMBL/GenBank/DDBJ databases">
        <title>Meiothermus roseus NBRC 110900 genome sequencing project.</title>
        <authorList>
            <person name="Da Costa M.S."/>
            <person name="Albuquerque L."/>
            <person name="Raposo P."/>
            <person name="Froufe H.J.C."/>
            <person name="Barroso C.S."/>
            <person name="Egas C."/>
        </authorList>
    </citation>
    <scope>NUCLEOTIDE SEQUENCE [LARGE SCALE GENOMIC DNA]</scope>
    <source>
        <strain evidence="2 3">NBRC 110900</strain>
    </source>
</reference>
<evidence type="ECO:0000313" key="3">
    <source>
        <dbReference type="Proteomes" id="UP000265341"/>
    </source>
</evidence>
<evidence type="ECO:0000259" key="1">
    <source>
        <dbReference type="PROSITE" id="PS50879"/>
    </source>
</evidence>
<protein>
    <submittedName>
        <fullName evidence="2">Reverse transcriptase-like protein</fullName>
    </submittedName>
</protein>
<comment type="caution">
    <text evidence="2">The sequence shown here is derived from an EMBL/GenBank/DDBJ whole genome shotgun (WGS) entry which is preliminary data.</text>
</comment>
<dbReference type="EMBL" id="QWLA01000082">
    <property type="protein sequence ID" value="RIH83215.1"/>
    <property type="molecule type" value="Genomic_DNA"/>
</dbReference>
<keyword evidence="2" id="KW-0695">RNA-directed DNA polymerase</keyword>
<organism evidence="2 3">
    <name type="scientific">Calidithermus roseus</name>
    <dbReference type="NCBI Taxonomy" id="1644118"/>
    <lineage>
        <taxon>Bacteria</taxon>
        <taxon>Thermotogati</taxon>
        <taxon>Deinococcota</taxon>
        <taxon>Deinococci</taxon>
        <taxon>Thermales</taxon>
        <taxon>Thermaceae</taxon>
        <taxon>Calidithermus</taxon>
    </lineage>
</organism>
<dbReference type="Gene3D" id="3.30.420.10">
    <property type="entry name" value="Ribonuclease H-like superfamily/Ribonuclease H"/>
    <property type="match status" value="1"/>
</dbReference>
<dbReference type="RefSeq" id="WP_119279886.1">
    <property type="nucleotide sequence ID" value="NZ_QWLA01000082.1"/>
</dbReference>
<keyword evidence="2" id="KW-0808">Transferase</keyword>
<keyword evidence="3" id="KW-1185">Reference proteome</keyword>